<evidence type="ECO:0000313" key="3">
    <source>
        <dbReference type="Proteomes" id="UP000291236"/>
    </source>
</evidence>
<keyword evidence="1" id="KW-0472">Membrane</keyword>
<feature type="transmembrane region" description="Helical" evidence="1">
    <location>
        <begin position="65"/>
        <end position="87"/>
    </location>
</feature>
<feature type="transmembrane region" description="Helical" evidence="1">
    <location>
        <begin position="230"/>
        <end position="253"/>
    </location>
</feature>
<sequence length="311" mass="34815">MILALESLIPLFLSFVVGINFHRFCSKISSKLLSIFTNICLFSLLFFMGLSISTVPNILHEVFTLGFNAFILAFSTSFFVILFIAIYKKSVNIKCQKKLVNVELRKSNIYFFEFVKDPIVLCFFVIFGFALGYLKIIPPFEHEFFVTILLCFMIFFIGVKLAFSKVCFKKIFLQKSSLIIALVTVIGSLSGGAFSSLFLDISLKNSLALSSGFGWYTLSGVLLTKMDEPILASTVFLCDLFREIFALILLPLFSKIGRNHEAISVSGATAMDVALPMIEKHCGNEFIPLALISGAVLTVLVPFLIPFFYYL</sequence>
<gene>
    <name evidence="2" type="ORF">JCM31447_14850</name>
</gene>
<feature type="transmembrane region" description="Helical" evidence="1">
    <location>
        <begin position="108"/>
        <end position="132"/>
    </location>
</feature>
<dbReference type="OrthoDB" id="5451742at2"/>
<feature type="transmembrane region" description="Helical" evidence="1">
    <location>
        <begin position="286"/>
        <end position="309"/>
    </location>
</feature>
<feature type="transmembrane region" description="Helical" evidence="1">
    <location>
        <begin position="144"/>
        <end position="166"/>
    </location>
</feature>
<dbReference type="PANTHER" id="PTHR35804">
    <property type="entry name" value="LYSINE EXPORTER LYSO"/>
    <property type="match status" value="1"/>
</dbReference>
<evidence type="ECO:0000313" key="2">
    <source>
        <dbReference type="EMBL" id="BBH53042.1"/>
    </source>
</evidence>
<dbReference type="EMBL" id="AP019368">
    <property type="protein sequence ID" value="BBH53042.1"/>
    <property type="molecule type" value="Genomic_DNA"/>
</dbReference>
<keyword evidence="3" id="KW-1185">Reference proteome</keyword>
<name>A0A4P2VVT9_FLUSA</name>
<feature type="transmembrane region" description="Helical" evidence="1">
    <location>
        <begin position="178"/>
        <end position="199"/>
    </location>
</feature>
<accession>A0A4P2VVT9</accession>
<dbReference type="PANTHER" id="PTHR35804:SF1">
    <property type="entry name" value="LYSINE EXPORTER LYSO"/>
    <property type="match status" value="1"/>
</dbReference>
<keyword evidence="1" id="KW-1133">Transmembrane helix</keyword>
<dbReference type="RefSeq" id="WP_130608114.1">
    <property type="nucleotide sequence ID" value="NZ_AP019368.1"/>
</dbReference>
<dbReference type="Proteomes" id="UP000291236">
    <property type="component" value="Chromosome"/>
</dbReference>
<protein>
    <submittedName>
        <fullName evidence="2">DUF340 domain-containing protein</fullName>
    </submittedName>
</protein>
<dbReference type="GO" id="GO:0005886">
    <property type="term" value="C:plasma membrane"/>
    <property type="evidence" value="ECO:0007669"/>
    <property type="project" value="TreeGrafter"/>
</dbReference>
<proteinExistence type="predicted"/>
<dbReference type="Pfam" id="PF03956">
    <property type="entry name" value="Lys_export"/>
    <property type="match status" value="1"/>
</dbReference>
<feature type="transmembrane region" description="Helical" evidence="1">
    <location>
        <begin position="32"/>
        <end position="53"/>
    </location>
</feature>
<organism evidence="2 3">
    <name type="scientific">Fluviispira sanaruensis</name>
    <dbReference type="NCBI Taxonomy" id="2493639"/>
    <lineage>
        <taxon>Bacteria</taxon>
        <taxon>Pseudomonadati</taxon>
        <taxon>Bdellovibrionota</taxon>
        <taxon>Oligoflexia</taxon>
        <taxon>Silvanigrellales</taxon>
        <taxon>Silvanigrellaceae</taxon>
        <taxon>Fluviispira</taxon>
    </lineage>
</organism>
<dbReference type="GO" id="GO:0015661">
    <property type="term" value="F:L-lysine efflux transmembrane transporter activity"/>
    <property type="evidence" value="ECO:0007669"/>
    <property type="project" value="InterPro"/>
</dbReference>
<dbReference type="AlphaFoldDB" id="A0A4P2VVT9"/>
<reference evidence="2 3" key="1">
    <citation type="submission" date="2018-12" db="EMBL/GenBank/DDBJ databases">
        <title>Rubrispira sanarue gen. nov., sp., nov., a member of the order Silvanigrellales, isolated from a brackish lake in Hamamatsu Japan.</title>
        <authorList>
            <person name="Maejima Y."/>
            <person name="Iino T."/>
            <person name="Muraguchi Y."/>
            <person name="Fukuda K."/>
            <person name="Nojiri H."/>
            <person name="Ohkuma M."/>
            <person name="Moriuchi R."/>
            <person name="Dohra H."/>
            <person name="Kimbara K."/>
            <person name="Shintani M."/>
        </authorList>
    </citation>
    <scope>NUCLEOTIDE SEQUENCE [LARGE SCALE GENOMIC DNA]</scope>
    <source>
        <strain evidence="2 3">RF1110005</strain>
    </source>
</reference>
<keyword evidence="1" id="KW-0812">Transmembrane</keyword>
<dbReference type="InterPro" id="IPR005642">
    <property type="entry name" value="LysO"/>
</dbReference>
<feature type="transmembrane region" description="Helical" evidence="1">
    <location>
        <begin position="6"/>
        <end position="25"/>
    </location>
</feature>
<dbReference type="KEGG" id="sbf:JCM31447_14850"/>
<evidence type="ECO:0000256" key="1">
    <source>
        <dbReference type="SAM" id="Phobius"/>
    </source>
</evidence>